<dbReference type="Pfam" id="PF13432">
    <property type="entry name" value="TPR_16"/>
    <property type="match status" value="1"/>
</dbReference>
<evidence type="ECO:0000313" key="5">
    <source>
        <dbReference type="EMBL" id="MFC0395135.1"/>
    </source>
</evidence>
<dbReference type="InterPro" id="IPR011990">
    <property type="entry name" value="TPR-like_helical_dom_sf"/>
</dbReference>
<keyword evidence="6" id="KW-1185">Reference proteome</keyword>
<evidence type="ECO:0000256" key="3">
    <source>
        <dbReference type="PROSITE-ProRule" id="PRU00339"/>
    </source>
</evidence>
<evidence type="ECO:0000256" key="2">
    <source>
        <dbReference type="ARBA" id="ARBA00022803"/>
    </source>
</evidence>
<proteinExistence type="predicted"/>
<reference evidence="5 6" key="1">
    <citation type="submission" date="2024-09" db="EMBL/GenBank/DDBJ databases">
        <authorList>
            <person name="Sun Q."/>
            <person name="Mori K."/>
        </authorList>
    </citation>
    <scope>NUCLEOTIDE SEQUENCE [LARGE SCALE GENOMIC DNA]</scope>
    <source>
        <strain evidence="5 6">CCM 4839</strain>
    </source>
</reference>
<dbReference type="PANTHER" id="PTHR44858">
    <property type="entry name" value="TETRATRICOPEPTIDE REPEAT PROTEIN 6"/>
    <property type="match status" value="1"/>
</dbReference>
<dbReference type="EMBL" id="JBHLVF010000041">
    <property type="protein sequence ID" value="MFC0395135.1"/>
    <property type="molecule type" value="Genomic_DNA"/>
</dbReference>
<keyword evidence="1" id="KW-0677">Repeat</keyword>
<organism evidence="5 6">
    <name type="scientific">Paenibacillus mendelii</name>
    <dbReference type="NCBI Taxonomy" id="206163"/>
    <lineage>
        <taxon>Bacteria</taxon>
        <taxon>Bacillati</taxon>
        <taxon>Bacillota</taxon>
        <taxon>Bacilli</taxon>
        <taxon>Bacillales</taxon>
        <taxon>Paenibacillaceae</taxon>
        <taxon>Paenibacillus</taxon>
    </lineage>
</organism>
<dbReference type="Proteomes" id="UP001589818">
    <property type="component" value="Unassembled WGS sequence"/>
</dbReference>
<feature type="region of interest" description="Disordered" evidence="4">
    <location>
        <begin position="160"/>
        <end position="181"/>
    </location>
</feature>
<dbReference type="PROSITE" id="PS50293">
    <property type="entry name" value="TPR_REGION"/>
    <property type="match status" value="1"/>
</dbReference>
<keyword evidence="2 3" id="KW-0802">TPR repeat</keyword>
<evidence type="ECO:0000256" key="4">
    <source>
        <dbReference type="SAM" id="MobiDB-lite"/>
    </source>
</evidence>
<comment type="caution">
    <text evidence="5">The sequence shown here is derived from an EMBL/GenBank/DDBJ whole genome shotgun (WGS) entry which is preliminary data.</text>
</comment>
<sequence length="181" mass="20427">MNGESSMKKAYEAILNGDYELAVMRFEEAIALAPQEADYHYKCSITCARSGKWPKALHYAEQAVKLNGDHEEYHYHLQTVQAKLLSQEAEALLAMTPPDSEGAITKLRLAVHLDPLSLEALLLLGALYESLADYEQAAEFAKEAIRLDPQHSAARRLYADVTRKGRKQGQGSNRRNRRRNR</sequence>
<dbReference type="InterPro" id="IPR019734">
    <property type="entry name" value="TPR_rpt"/>
</dbReference>
<dbReference type="SUPFAM" id="SSF48452">
    <property type="entry name" value="TPR-like"/>
    <property type="match status" value="1"/>
</dbReference>
<dbReference type="SMART" id="SM00028">
    <property type="entry name" value="TPR"/>
    <property type="match status" value="3"/>
</dbReference>
<dbReference type="PROSITE" id="PS50005">
    <property type="entry name" value="TPR"/>
    <property type="match status" value="1"/>
</dbReference>
<protein>
    <submittedName>
        <fullName evidence="5">Tetratricopeptide repeat protein</fullName>
    </submittedName>
</protein>
<dbReference type="Gene3D" id="1.25.40.10">
    <property type="entry name" value="Tetratricopeptide repeat domain"/>
    <property type="match status" value="2"/>
</dbReference>
<dbReference type="Pfam" id="PF13181">
    <property type="entry name" value="TPR_8"/>
    <property type="match status" value="1"/>
</dbReference>
<feature type="repeat" description="TPR" evidence="3">
    <location>
        <begin position="118"/>
        <end position="151"/>
    </location>
</feature>
<accession>A0ABV6JGT2</accession>
<dbReference type="RefSeq" id="WP_204816268.1">
    <property type="nucleotide sequence ID" value="NZ_JANHOF010000001.1"/>
</dbReference>
<evidence type="ECO:0000313" key="6">
    <source>
        <dbReference type="Proteomes" id="UP001589818"/>
    </source>
</evidence>
<evidence type="ECO:0000256" key="1">
    <source>
        <dbReference type="ARBA" id="ARBA00022737"/>
    </source>
</evidence>
<name>A0ABV6JGT2_9BACL</name>
<dbReference type="InterPro" id="IPR050498">
    <property type="entry name" value="Ycf3"/>
</dbReference>
<dbReference type="PANTHER" id="PTHR44858:SF1">
    <property type="entry name" value="UDP-N-ACETYLGLUCOSAMINE--PEPTIDE N-ACETYLGLUCOSAMINYLTRANSFERASE SPINDLY-RELATED"/>
    <property type="match status" value="1"/>
</dbReference>
<gene>
    <name evidence="5" type="ORF">ACFFJ8_27685</name>
</gene>